<dbReference type="Proteomes" id="UP001212997">
    <property type="component" value="Unassembled WGS sequence"/>
</dbReference>
<dbReference type="InterPro" id="IPR017972">
    <property type="entry name" value="Cyt_P450_CS"/>
</dbReference>
<keyword evidence="6 15" id="KW-0812">Transmembrane</keyword>
<keyword evidence="11 14" id="KW-0503">Monooxygenase</keyword>
<keyword evidence="5 13" id="KW-0349">Heme</keyword>
<dbReference type="AlphaFoldDB" id="A0AAD5UU32"/>
<dbReference type="Pfam" id="PF00067">
    <property type="entry name" value="p450"/>
    <property type="match status" value="2"/>
</dbReference>
<protein>
    <recommendedName>
        <fullName evidence="18">Cytochrome P450</fullName>
    </recommendedName>
</protein>
<evidence type="ECO:0000313" key="16">
    <source>
        <dbReference type="EMBL" id="KAJ3477721.1"/>
    </source>
</evidence>
<evidence type="ECO:0000256" key="3">
    <source>
        <dbReference type="ARBA" id="ARBA00005179"/>
    </source>
</evidence>
<comment type="similarity">
    <text evidence="4 14">Belongs to the cytochrome P450 family.</text>
</comment>
<evidence type="ECO:0000313" key="17">
    <source>
        <dbReference type="Proteomes" id="UP001212997"/>
    </source>
</evidence>
<dbReference type="PRINTS" id="PR00463">
    <property type="entry name" value="EP450I"/>
</dbReference>
<keyword evidence="12 15" id="KW-0472">Membrane</keyword>
<dbReference type="InterPro" id="IPR001128">
    <property type="entry name" value="Cyt_P450"/>
</dbReference>
<evidence type="ECO:0000256" key="6">
    <source>
        <dbReference type="ARBA" id="ARBA00022692"/>
    </source>
</evidence>
<evidence type="ECO:0000256" key="7">
    <source>
        <dbReference type="ARBA" id="ARBA00022723"/>
    </source>
</evidence>
<feature type="transmembrane region" description="Helical" evidence="15">
    <location>
        <begin position="6"/>
        <end position="24"/>
    </location>
</feature>
<evidence type="ECO:0000256" key="10">
    <source>
        <dbReference type="ARBA" id="ARBA00023004"/>
    </source>
</evidence>
<sequence length="494" mass="55694">MMLSTNLLSAILNFSICLVIYGMLCKNRRHRLPYPPGPRGLLVAGNMFNMPKPDEAAKYLAYAKEFGNIYHLSSFGTYIIVVSCPKIANDLFSKRSRIYSGRAPLHMIKDLMGWDFNFAMMDSGILWKDHRKMFENYLKPSKIPCHHTLLREEIVDFLQNLMNTPHDFARHIDHLAESSNTRFFYGSPMRRDAAHLRGIAEKALSSLKVALVPVKYIPSWFPGAAFKRKAEKWRRITHNMVEYPFRQVCEAMDNAVASPCFVTNAIHDLRQSEPDADNLDMTKSVVLAFFLSMSLHSDIQQIAQEELDKVCSGRLPDFADRPVLPSSRISPSKLDWVTLAPILAIPHTTLKDDIYDGYLIPAGALVIGNTQHVDKCARGTMCGTEHFLQGRYSGTNKTSRHRKGSILIAAFGYGKRKCPGRFLADAQLFLLVASVLKTYTIKPLPGKRVSQNPEGLFTTDCITRYPLPFDCLIIPWAEQSAEVLIKGASYATPQ</sequence>
<keyword evidence="7 13" id="KW-0479">Metal-binding</keyword>
<keyword evidence="17" id="KW-1185">Reference proteome</keyword>
<accession>A0AAD5UU32</accession>
<keyword evidence="10 13" id="KW-0408">Iron</keyword>
<dbReference type="GO" id="GO:0020037">
    <property type="term" value="F:heme binding"/>
    <property type="evidence" value="ECO:0007669"/>
    <property type="project" value="InterPro"/>
</dbReference>
<comment type="cofactor">
    <cofactor evidence="1 13">
        <name>heme</name>
        <dbReference type="ChEBI" id="CHEBI:30413"/>
    </cofactor>
</comment>
<dbReference type="GO" id="GO:0004497">
    <property type="term" value="F:monooxygenase activity"/>
    <property type="evidence" value="ECO:0007669"/>
    <property type="project" value="UniProtKB-KW"/>
</dbReference>
<comment type="subcellular location">
    <subcellularLocation>
        <location evidence="2">Membrane</location>
        <topology evidence="2">Single-pass membrane protein</topology>
    </subcellularLocation>
</comment>
<dbReference type="InterPro" id="IPR002401">
    <property type="entry name" value="Cyt_P450_E_grp-I"/>
</dbReference>
<evidence type="ECO:0000256" key="9">
    <source>
        <dbReference type="ARBA" id="ARBA00023002"/>
    </source>
</evidence>
<dbReference type="InterPro" id="IPR036396">
    <property type="entry name" value="Cyt_P450_sf"/>
</dbReference>
<comment type="caution">
    <text evidence="16">The sequence shown here is derived from an EMBL/GenBank/DDBJ whole genome shotgun (WGS) entry which is preliminary data.</text>
</comment>
<evidence type="ECO:0000256" key="1">
    <source>
        <dbReference type="ARBA" id="ARBA00001971"/>
    </source>
</evidence>
<reference evidence="16" key="1">
    <citation type="submission" date="2022-07" db="EMBL/GenBank/DDBJ databases">
        <title>Genome Sequence of Physisporinus lineatus.</title>
        <authorList>
            <person name="Buettner E."/>
        </authorList>
    </citation>
    <scope>NUCLEOTIDE SEQUENCE</scope>
    <source>
        <strain evidence="16">VT162</strain>
    </source>
</reference>
<dbReference type="GO" id="GO:0016020">
    <property type="term" value="C:membrane"/>
    <property type="evidence" value="ECO:0007669"/>
    <property type="project" value="UniProtKB-SubCell"/>
</dbReference>
<dbReference type="PROSITE" id="PS00086">
    <property type="entry name" value="CYTOCHROME_P450"/>
    <property type="match status" value="1"/>
</dbReference>
<name>A0AAD5UU32_9APHY</name>
<dbReference type="PANTHER" id="PTHR46300">
    <property type="entry name" value="P450, PUTATIVE (EUROFUNG)-RELATED-RELATED"/>
    <property type="match status" value="1"/>
</dbReference>
<evidence type="ECO:0000256" key="14">
    <source>
        <dbReference type="RuleBase" id="RU000461"/>
    </source>
</evidence>
<feature type="binding site" description="axial binding residue" evidence="13">
    <location>
        <position position="418"/>
    </location>
    <ligand>
        <name>heme</name>
        <dbReference type="ChEBI" id="CHEBI:30413"/>
    </ligand>
    <ligandPart>
        <name>Fe</name>
        <dbReference type="ChEBI" id="CHEBI:18248"/>
    </ligandPart>
</feature>
<evidence type="ECO:0000256" key="12">
    <source>
        <dbReference type="ARBA" id="ARBA00023136"/>
    </source>
</evidence>
<evidence type="ECO:0000256" key="2">
    <source>
        <dbReference type="ARBA" id="ARBA00004167"/>
    </source>
</evidence>
<organism evidence="16 17">
    <name type="scientific">Meripilus lineatus</name>
    <dbReference type="NCBI Taxonomy" id="2056292"/>
    <lineage>
        <taxon>Eukaryota</taxon>
        <taxon>Fungi</taxon>
        <taxon>Dikarya</taxon>
        <taxon>Basidiomycota</taxon>
        <taxon>Agaricomycotina</taxon>
        <taxon>Agaricomycetes</taxon>
        <taxon>Polyporales</taxon>
        <taxon>Meripilaceae</taxon>
        <taxon>Meripilus</taxon>
    </lineage>
</organism>
<evidence type="ECO:0000256" key="13">
    <source>
        <dbReference type="PIRSR" id="PIRSR602401-1"/>
    </source>
</evidence>
<keyword evidence="8 15" id="KW-1133">Transmembrane helix</keyword>
<dbReference type="GO" id="GO:0016705">
    <property type="term" value="F:oxidoreductase activity, acting on paired donors, with incorporation or reduction of molecular oxygen"/>
    <property type="evidence" value="ECO:0007669"/>
    <property type="project" value="InterPro"/>
</dbReference>
<keyword evidence="9 14" id="KW-0560">Oxidoreductase</keyword>
<evidence type="ECO:0000256" key="15">
    <source>
        <dbReference type="SAM" id="Phobius"/>
    </source>
</evidence>
<dbReference type="InterPro" id="IPR050364">
    <property type="entry name" value="Cytochrome_P450_fung"/>
</dbReference>
<evidence type="ECO:0008006" key="18">
    <source>
        <dbReference type="Google" id="ProtNLM"/>
    </source>
</evidence>
<dbReference type="PANTHER" id="PTHR46300:SF7">
    <property type="entry name" value="P450, PUTATIVE (EUROFUNG)-RELATED"/>
    <property type="match status" value="1"/>
</dbReference>
<evidence type="ECO:0000256" key="11">
    <source>
        <dbReference type="ARBA" id="ARBA00023033"/>
    </source>
</evidence>
<evidence type="ECO:0000256" key="5">
    <source>
        <dbReference type="ARBA" id="ARBA00022617"/>
    </source>
</evidence>
<dbReference type="Gene3D" id="1.10.630.10">
    <property type="entry name" value="Cytochrome P450"/>
    <property type="match status" value="1"/>
</dbReference>
<dbReference type="EMBL" id="JANAWD010000570">
    <property type="protein sequence ID" value="KAJ3477721.1"/>
    <property type="molecule type" value="Genomic_DNA"/>
</dbReference>
<dbReference type="GO" id="GO:0005506">
    <property type="term" value="F:iron ion binding"/>
    <property type="evidence" value="ECO:0007669"/>
    <property type="project" value="InterPro"/>
</dbReference>
<evidence type="ECO:0000256" key="4">
    <source>
        <dbReference type="ARBA" id="ARBA00010617"/>
    </source>
</evidence>
<evidence type="ECO:0000256" key="8">
    <source>
        <dbReference type="ARBA" id="ARBA00022989"/>
    </source>
</evidence>
<comment type="pathway">
    <text evidence="3">Secondary metabolite biosynthesis.</text>
</comment>
<dbReference type="SUPFAM" id="SSF48264">
    <property type="entry name" value="Cytochrome P450"/>
    <property type="match status" value="1"/>
</dbReference>
<gene>
    <name evidence="16" type="ORF">NLI96_g10267</name>
</gene>
<proteinExistence type="inferred from homology"/>